<evidence type="ECO:0000313" key="3">
    <source>
        <dbReference type="Proteomes" id="UP000572407"/>
    </source>
</evidence>
<gene>
    <name evidence="2" type="ORF">FHK92_11025</name>
</gene>
<comment type="caution">
    <text evidence="2">The sequence shown here is derived from an EMBL/GenBank/DDBJ whole genome shotgun (WGS) entry which is preliminary data.</text>
</comment>
<organism evidence="2 3">
    <name type="scientific">Pseudomonas brassicacearum subsp. neoaurantiaca</name>
    <dbReference type="NCBI Taxonomy" id="494916"/>
    <lineage>
        <taxon>Bacteria</taxon>
        <taxon>Pseudomonadati</taxon>
        <taxon>Pseudomonadota</taxon>
        <taxon>Gammaproteobacteria</taxon>
        <taxon>Pseudomonadales</taxon>
        <taxon>Pseudomonadaceae</taxon>
        <taxon>Pseudomonas</taxon>
    </lineage>
</organism>
<reference evidence="2 3" key="1">
    <citation type="submission" date="2019-06" db="EMBL/GenBank/DDBJ databases">
        <title>Analysis of the biodiversity of Brassica napus bacterial endophytes for the selection of potential efficient biofertilizers for rapeseed crops.</title>
        <authorList>
            <person name="Jimenez-Gomez A."/>
            <person name="Saati-Santamaria Z."/>
            <person name="Menendez E."/>
            <person name="Rivas R."/>
            <person name="Mateos P.F."/>
            <person name="Velazquez E."/>
            <person name="Garcia-Fraile P."/>
        </authorList>
    </citation>
    <scope>NUCLEOTIDE SEQUENCE [LARGE SCALE GENOMIC DNA]</scope>
    <source>
        <strain evidence="2 3">CDVBN10</strain>
    </source>
</reference>
<dbReference type="EMBL" id="VDLV01000012">
    <property type="protein sequence ID" value="MBA1378340.1"/>
    <property type="molecule type" value="Genomic_DNA"/>
</dbReference>
<accession>A0A7V8RKV2</accession>
<dbReference type="AlphaFoldDB" id="A0A7V8RKV2"/>
<name>A0A7V8RKV2_9PSED</name>
<evidence type="ECO:0000313" key="2">
    <source>
        <dbReference type="EMBL" id="MBA1378340.1"/>
    </source>
</evidence>
<protein>
    <submittedName>
        <fullName evidence="2">Uncharacterized protein</fullName>
    </submittedName>
</protein>
<dbReference type="Proteomes" id="UP000572407">
    <property type="component" value="Unassembled WGS sequence"/>
</dbReference>
<sequence length="118" mass="12440">MSGKGKNGRKDCGDFLSGVGNSPDVAEGHTQSWRGSLLPLGCVAAPFVSASHSSGSKLPRHRVQRFSDGNSIPAGPALACRLTFQNAHARTFRKPCPTANNSSEMATPCSVGRFRRIG</sequence>
<feature type="region of interest" description="Disordered" evidence="1">
    <location>
        <begin position="1"/>
        <end position="30"/>
    </location>
</feature>
<evidence type="ECO:0000256" key="1">
    <source>
        <dbReference type="SAM" id="MobiDB-lite"/>
    </source>
</evidence>
<proteinExistence type="predicted"/>